<dbReference type="InterPro" id="IPR054722">
    <property type="entry name" value="PolX-like_BBD"/>
</dbReference>
<dbReference type="Pfam" id="PF22936">
    <property type="entry name" value="Pol_BBD"/>
    <property type="match status" value="1"/>
</dbReference>
<dbReference type="AlphaFoldDB" id="A0A368SB25"/>
<proteinExistence type="predicted"/>
<feature type="domain" description="Retrovirus-related Pol polyprotein from transposon TNT 1-94-like beta-barrel" evidence="1">
    <location>
        <begin position="114"/>
        <end position="190"/>
    </location>
</feature>
<reference evidence="2" key="1">
    <citation type="journal article" date="2012" name="Nat. Biotechnol.">
        <title>Reference genome sequence of the model plant Setaria.</title>
        <authorList>
            <person name="Bennetzen J.L."/>
            <person name="Schmutz J."/>
            <person name="Wang H."/>
            <person name="Percifield R."/>
            <person name="Hawkins J."/>
            <person name="Pontaroli A.C."/>
            <person name="Estep M."/>
            <person name="Feng L."/>
            <person name="Vaughn J.N."/>
            <person name="Grimwood J."/>
            <person name="Jenkins J."/>
            <person name="Barry K."/>
            <person name="Lindquist E."/>
            <person name="Hellsten U."/>
            <person name="Deshpande S."/>
            <person name="Wang X."/>
            <person name="Wu X."/>
            <person name="Mitros T."/>
            <person name="Triplett J."/>
            <person name="Yang X."/>
            <person name="Ye C.Y."/>
            <person name="Mauro-Herrera M."/>
            <person name="Wang L."/>
            <person name="Li P."/>
            <person name="Sharma M."/>
            <person name="Sharma R."/>
            <person name="Ronald P.C."/>
            <person name="Panaud O."/>
            <person name="Kellogg E.A."/>
            <person name="Brutnell T.P."/>
            <person name="Doust A.N."/>
            <person name="Tuskan G.A."/>
            <person name="Rokhsar D."/>
            <person name="Devos K.M."/>
        </authorList>
    </citation>
    <scope>NUCLEOTIDE SEQUENCE [LARGE SCALE GENOMIC DNA]</scope>
    <source>
        <strain evidence="2">Yugu1</strain>
    </source>
</reference>
<organism evidence="2">
    <name type="scientific">Setaria italica</name>
    <name type="common">Foxtail millet</name>
    <name type="synonym">Panicum italicum</name>
    <dbReference type="NCBI Taxonomy" id="4555"/>
    <lineage>
        <taxon>Eukaryota</taxon>
        <taxon>Viridiplantae</taxon>
        <taxon>Streptophyta</taxon>
        <taxon>Embryophyta</taxon>
        <taxon>Tracheophyta</taxon>
        <taxon>Spermatophyta</taxon>
        <taxon>Magnoliopsida</taxon>
        <taxon>Liliopsida</taxon>
        <taxon>Poales</taxon>
        <taxon>Poaceae</taxon>
        <taxon>PACMAD clade</taxon>
        <taxon>Panicoideae</taxon>
        <taxon>Panicodae</taxon>
        <taxon>Paniceae</taxon>
        <taxon>Cenchrinae</taxon>
        <taxon>Setaria</taxon>
    </lineage>
</organism>
<name>A0A368SB25_SETIT</name>
<evidence type="ECO:0000259" key="1">
    <source>
        <dbReference type="Pfam" id="PF22936"/>
    </source>
</evidence>
<protein>
    <recommendedName>
        <fullName evidence="1">Retrovirus-related Pol polyprotein from transposon TNT 1-94-like beta-barrel domain-containing protein</fullName>
    </recommendedName>
</protein>
<sequence length="242" mass="25794">MPGDTAIISAKTNLMLPKDLAIQRQGSWQISTLWVDGSEAVTQFSIQEDKTAQGHHGGGVLICPLVPTPIILFEETRENLDVPAEEDGAQQVASPVRGSILMFVHGRGPNDFQFILDSGAAVHATPRYYLLKDLVAVAAGQSVRAANGKDVQVRGRGRVSLENFITLDDVDYIPGLISNIVSVAKLTELDYIVQFTGDGCFVTDTRAGGSLVGRGRLVGGVFVLEYLLIPRGRAAAAPQGPA</sequence>
<evidence type="ECO:0000313" key="2">
    <source>
        <dbReference type="EMBL" id="RCV39544.1"/>
    </source>
</evidence>
<dbReference type="KEGG" id="sita:101759693"/>
<gene>
    <name evidence="2" type="ORF">SETIT_8G233000v2</name>
</gene>
<accession>A0A368SB25</accession>
<dbReference type="EMBL" id="CM003535">
    <property type="protein sequence ID" value="RCV39544.1"/>
    <property type="molecule type" value="Genomic_DNA"/>
</dbReference>
<dbReference type="OrthoDB" id="778489at2759"/>
<reference evidence="2" key="2">
    <citation type="submission" date="2015-07" db="EMBL/GenBank/DDBJ databases">
        <authorList>
            <person name="Noorani M."/>
        </authorList>
    </citation>
    <scope>NUCLEOTIDE SEQUENCE</scope>
    <source>
        <strain evidence="2">Yugu1</strain>
    </source>
</reference>